<sequence>MSDFWLTLRLKKRWGFVIYRTDYSSEADWNKFLTMYEAFSNHGLPSSNFEDGRDAKSWKHMYWQNDKSQFDNATLAQLRQHFREWVASQTFGGQLEWPESYMFMVVDKEVLDNIRPQKLEWDYSVRDEEPYLKAIDRDCPHENEDYPGWMKVPLVYLYHVYRKALKLGSMRGLCLRESDWFESETVSDEETYLEEDESDTSLGWGASSEAVETAYGI</sequence>
<protein>
    <submittedName>
        <fullName evidence="1">Uncharacterized protein</fullName>
    </submittedName>
</protein>
<dbReference type="OrthoDB" id="4424523at2759"/>
<gene>
    <name evidence="1" type="ORF">AWRI4233_LOCUS2582</name>
</gene>
<keyword evidence="2" id="KW-1185">Reference proteome</keyword>
<dbReference type="EMBL" id="CAIJEO010000004">
    <property type="protein sequence ID" value="CAD0090226.1"/>
    <property type="molecule type" value="Genomic_DNA"/>
</dbReference>
<name>A0A9N8PDF9_9PEZI</name>
<evidence type="ECO:0000313" key="1">
    <source>
        <dbReference type="EMBL" id="CAD0090226.1"/>
    </source>
</evidence>
<reference evidence="1" key="1">
    <citation type="submission" date="2020-06" db="EMBL/GenBank/DDBJ databases">
        <authorList>
            <person name="Onetto C."/>
        </authorList>
    </citation>
    <scope>NUCLEOTIDE SEQUENCE</scope>
</reference>
<proteinExistence type="predicted"/>
<evidence type="ECO:0000313" key="2">
    <source>
        <dbReference type="Proteomes" id="UP000714618"/>
    </source>
</evidence>
<organism evidence="1 2">
    <name type="scientific">Aureobasidium mustum</name>
    <dbReference type="NCBI Taxonomy" id="2773714"/>
    <lineage>
        <taxon>Eukaryota</taxon>
        <taxon>Fungi</taxon>
        <taxon>Dikarya</taxon>
        <taxon>Ascomycota</taxon>
        <taxon>Pezizomycotina</taxon>
        <taxon>Dothideomycetes</taxon>
        <taxon>Dothideomycetidae</taxon>
        <taxon>Dothideales</taxon>
        <taxon>Saccotheciaceae</taxon>
        <taxon>Aureobasidium</taxon>
    </lineage>
</organism>
<dbReference type="Proteomes" id="UP000714618">
    <property type="component" value="Unassembled WGS sequence"/>
</dbReference>
<accession>A0A9N8PDF9</accession>
<dbReference type="AlphaFoldDB" id="A0A9N8PDF9"/>
<comment type="caution">
    <text evidence="1">The sequence shown here is derived from an EMBL/GenBank/DDBJ whole genome shotgun (WGS) entry which is preliminary data.</text>
</comment>